<reference evidence="1 2" key="1">
    <citation type="submission" date="2016-10" db="EMBL/GenBank/DDBJ databases">
        <authorList>
            <person name="de Groot N.N."/>
        </authorList>
    </citation>
    <scope>NUCLEOTIDE SEQUENCE [LARGE SCALE GENOMIC DNA]</scope>
    <source>
        <strain evidence="1 2">Nm146</strain>
    </source>
</reference>
<evidence type="ECO:0000313" key="1">
    <source>
        <dbReference type="EMBL" id="SFM10193.1"/>
    </source>
</evidence>
<evidence type="ECO:0000313" key="2">
    <source>
        <dbReference type="Proteomes" id="UP000199561"/>
    </source>
</evidence>
<dbReference type="AlphaFoldDB" id="A0A1I4N4J5"/>
<name>A0A1I4N4J5_9PROT</name>
<protein>
    <submittedName>
        <fullName evidence="1">Uncharacterized protein</fullName>
    </submittedName>
</protein>
<sequence length="37" mass="4324">MKNRIISVKDADIADAYRHEQATQSEYRITNRELVMG</sequence>
<dbReference type="STRING" id="52442.SAMN05421880_10688"/>
<organism evidence="1 2">
    <name type="scientific">Nitrosomonas nitrosa</name>
    <dbReference type="NCBI Taxonomy" id="52442"/>
    <lineage>
        <taxon>Bacteria</taxon>
        <taxon>Pseudomonadati</taxon>
        <taxon>Pseudomonadota</taxon>
        <taxon>Betaproteobacteria</taxon>
        <taxon>Nitrosomonadales</taxon>
        <taxon>Nitrosomonadaceae</taxon>
        <taxon>Nitrosomonas</taxon>
    </lineage>
</organism>
<keyword evidence="2" id="KW-1185">Reference proteome</keyword>
<proteinExistence type="predicted"/>
<accession>A0A1I4N4J5</accession>
<dbReference type="EMBL" id="FOUF01000006">
    <property type="protein sequence ID" value="SFM10193.1"/>
    <property type="molecule type" value="Genomic_DNA"/>
</dbReference>
<gene>
    <name evidence="1" type="ORF">SAMN05421880_10688</name>
</gene>
<dbReference type="Proteomes" id="UP000199561">
    <property type="component" value="Unassembled WGS sequence"/>
</dbReference>